<accession>A0A6A3CH20</accession>
<keyword evidence="2" id="KW-1185">Reference proteome</keyword>
<organism evidence="1 2">
    <name type="scientific">Hibiscus syriacus</name>
    <name type="common">Rose of Sharon</name>
    <dbReference type="NCBI Taxonomy" id="106335"/>
    <lineage>
        <taxon>Eukaryota</taxon>
        <taxon>Viridiplantae</taxon>
        <taxon>Streptophyta</taxon>
        <taxon>Embryophyta</taxon>
        <taxon>Tracheophyta</taxon>
        <taxon>Spermatophyta</taxon>
        <taxon>Magnoliopsida</taxon>
        <taxon>eudicotyledons</taxon>
        <taxon>Gunneridae</taxon>
        <taxon>Pentapetalae</taxon>
        <taxon>rosids</taxon>
        <taxon>malvids</taxon>
        <taxon>Malvales</taxon>
        <taxon>Malvaceae</taxon>
        <taxon>Malvoideae</taxon>
        <taxon>Hibiscus</taxon>
    </lineage>
</organism>
<dbReference type="Gene3D" id="3.40.50.150">
    <property type="entry name" value="Vaccinia Virus protein VP39"/>
    <property type="match status" value="2"/>
</dbReference>
<gene>
    <name evidence="1" type="ORF">F3Y22_tig00006230pilonHSYRG00002</name>
</gene>
<dbReference type="GO" id="GO:0008168">
    <property type="term" value="F:methyltransferase activity"/>
    <property type="evidence" value="ECO:0007669"/>
    <property type="project" value="InterPro"/>
</dbReference>
<dbReference type="OrthoDB" id="1606438at2759"/>
<evidence type="ECO:0000313" key="1">
    <source>
        <dbReference type="EMBL" id="KAE8726761.1"/>
    </source>
</evidence>
<proteinExistence type="predicted"/>
<evidence type="ECO:0000313" key="2">
    <source>
        <dbReference type="Proteomes" id="UP000436088"/>
    </source>
</evidence>
<dbReference type="AlphaFoldDB" id="A0A6A3CH20"/>
<protein>
    <submittedName>
        <fullName evidence="1">Uncharacterized protein</fullName>
    </submittedName>
</protein>
<dbReference type="PANTHER" id="PTHR11746">
    <property type="entry name" value="O-METHYLTRANSFERASE"/>
    <property type="match status" value="1"/>
</dbReference>
<dbReference type="InterPro" id="IPR016461">
    <property type="entry name" value="COMT-like"/>
</dbReference>
<reference evidence="1" key="1">
    <citation type="submission" date="2019-09" db="EMBL/GenBank/DDBJ databases">
        <title>Draft genome information of white flower Hibiscus syriacus.</title>
        <authorList>
            <person name="Kim Y.-M."/>
        </authorList>
    </citation>
    <scope>NUCLEOTIDE SEQUENCE [LARGE SCALE GENOMIC DNA]</scope>
    <source>
        <strain evidence="1">YM2019G1</strain>
    </source>
</reference>
<dbReference type="EMBL" id="VEPZ02000338">
    <property type="protein sequence ID" value="KAE8726761.1"/>
    <property type="molecule type" value="Genomic_DNA"/>
</dbReference>
<dbReference type="Proteomes" id="UP000436088">
    <property type="component" value="Unassembled WGS sequence"/>
</dbReference>
<dbReference type="SUPFAM" id="SSF53335">
    <property type="entry name" value="S-adenosyl-L-methionine-dependent methyltransferases"/>
    <property type="match status" value="1"/>
</dbReference>
<name>A0A6A3CH20_HIBSY</name>
<comment type="caution">
    <text evidence="1">The sequence shown here is derived from an EMBL/GenBank/DDBJ whole genome shotgun (WGS) entry which is preliminary data.</text>
</comment>
<dbReference type="InterPro" id="IPR029063">
    <property type="entry name" value="SAM-dependent_MTases_sf"/>
</dbReference>
<sequence>MANSLMSAILKDAPKCLMALKVWFMLVEEMEPLLSMLVKAFPWIHRVNFDLPHVVAIAPKVDGIEHVESNMFKYENFGSFNSASQYTNLSVYMCMFLNCIIVQTVVKEDKDEKLVCEVDVGHGDDAHTSKGKERTLKQWEYVLGEAGFTRFSVKRICAVQSVIEAYV</sequence>